<accession>A0ABD1H806</accession>
<keyword evidence="1" id="KW-0472">Membrane</keyword>
<sequence length="281" mass="30972">MSRLWGFLSDTSNIISSNLLHFATLYLIFVFPTYLFDVIETLIRPPPPFINTVDHSTSQIPSLDKSQLLYGIALLILNISFVSSVPNRIFCGSQRKTNKLYPSLKPLLSSFLPAKLAYSIIFVATLSAFGICTGLVFYVMILLGLEIAAVSATTCFAALVFVAMTLLAAVLVYFWVEWRYGPEWSSSLAMGTRTVAFLMITMLAILQGVLSALLSVSAGRARTSNVDDVVVVQLVVYAALFTLLSLFVLAANTVLAFNGESEESDYFPIDEKKLRQKYVVV</sequence>
<gene>
    <name evidence="2" type="ORF">AAHA92_18967</name>
</gene>
<organism evidence="2 3">
    <name type="scientific">Salvia divinorum</name>
    <name type="common">Maria pastora</name>
    <name type="synonym">Diviner's sage</name>
    <dbReference type="NCBI Taxonomy" id="28513"/>
    <lineage>
        <taxon>Eukaryota</taxon>
        <taxon>Viridiplantae</taxon>
        <taxon>Streptophyta</taxon>
        <taxon>Embryophyta</taxon>
        <taxon>Tracheophyta</taxon>
        <taxon>Spermatophyta</taxon>
        <taxon>Magnoliopsida</taxon>
        <taxon>eudicotyledons</taxon>
        <taxon>Gunneridae</taxon>
        <taxon>Pentapetalae</taxon>
        <taxon>asterids</taxon>
        <taxon>lamiids</taxon>
        <taxon>Lamiales</taxon>
        <taxon>Lamiaceae</taxon>
        <taxon>Nepetoideae</taxon>
        <taxon>Mentheae</taxon>
        <taxon>Salviinae</taxon>
        <taxon>Salvia</taxon>
        <taxon>Salvia subgen. Calosphace</taxon>
    </lineage>
</organism>
<feature type="transmembrane region" description="Helical" evidence="1">
    <location>
        <begin position="155"/>
        <end position="176"/>
    </location>
</feature>
<protein>
    <submittedName>
        <fullName evidence="2">Uncharacterized protein</fullName>
    </submittedName>
</protein>
<dbReference type="EMBL" id="JBEAFC010000007">
    <property type="protein sequence ID" value="KAL1551081.1"/>
    <property type="molecule type" value="Genomic_DNA"/>
</dbReference>
<keyword evidence="3" id="KW-1185">Reference proteome</keyword>
<evidence type="ECO:0000313" key="2">
    <source>
        <dbReference type="EMBL" id="KAL1551081.1"/>
    </source>
</evidence>
<feature type="transmembrane region" description="Helical" evidence="1">
    <location>
        <begin position="196"/>
        <end position="217"/>
    </location>
</feature>
<feature type="transmembrane region" description="Helical" evidence="1">
    <location>
        <begin position="20"/>
        <end position="39"/>
    </location>
</feature>
<reference evidence="2 3" key="1">
    <citation type="submission" date="2024-06" db="EMBL/GenBank/DDBJ databases">
        <title>A chromosome level genome sequence of Diviner's sage (Salvia divinorum).</title>
        <authorList>
            <person name="Ford S.A."/>
            <person name="Ro D.-K."/>
            <person name="Ness R.W."/>
            <person name="Phillips M.A."/>
        </authorList>
    </citation>
    <scope>NUCLEOTIDE SEQUENCE [LARGE SCALE GENOMIC DNA]</scope>
    <source>
        <strain evidence="2">SAF-2024a</strain>
        <tissue evidence="2">Leaf</tissue>
    </source>
</reference>
<evidence type="ECO:0000256" key="1">
    <source>
        <dbReference type="SAM" id="Phobius"/>
    </source>
</evidence>
<dbReference type="Proteomes" id="UP001567538">
    <property type="component" value="Unassembled WGS sequence"/>
</dbReference>
<dbReference type="AlphaFoldDB" id="A0ABD1H806"/>
<name>A0ABD1H806_SALDI</name>
<keyword evidence="1" id="KW-1133">Transmembrane helix</keyword>
<keyword evidence="1" id="KW-0812">Transmembrane</keyword>
<feature type="transmembrane region" description="Helical" evidence="1">
    <location>
        <begin position="68"/>
        <end position="86"/>
    </location>
</feature>
<feature type="transmembrane region" description="Helical" evidence="1">
    <location>
        <begin position="116"/>
        <end position="143"/>
    </location>
</feature>
<proteinExistence type="predicted"/>
<comment type="caution">
    <text evidence="2">The sequence shown here is derived from an EMBL/GenBank/DDBJ whole genome shotgun (WGS) entry which is preliminary data.</text>
</comment>
<feature type="transmembrane region" description="Helical" evidence="1">
    <location>
        <begin position="229"/>
        <end position="251"/>
    </location>
</feature>
<evidence type="ECO:0000313" key="3">
    <source>
        <dbReference type="Proteomes" id="UP001567538"/>
    </source>
</evidence>